<dbReference type="EMBL" id="JASPKY010000033">
    <property type="protein sequence ID" value="KAK9747196.1"/>
    <property type="molecule type" value="Genomic_DNA"/>
</dbReference>
<protein>
    <submittedName>
        <fullName evidence="1">Uncharacterized protein</fullName>
    </submittedName>
</protein>
<sequence length="92" mass="10914">MVLKCVQKCLDSKYEEITYNHKLIHTQNHGISSAIFRAPEPNFYRKKSILWRSGGRLLISLKIDSQRAIVYARCPMRIFYVIYWRCFSNQIG</sequence>
<name>A0AAW1MLR0_POPJA</name>
<comment type="caution">
    <text evidence="1">The sequence shown here is derived from an EMBL/GenBank/DDBJ whole genome shotgun (WGS) entry which is preliminary data.</text>
</comment>
<reference evidence="1 2" key="1">
    <citation type="journal article" date="2024" name="BMC Genomics">
        <title>De novo assembly and annotation of Popillia japonica's genome with initial clues to its potential as an invasive pest.</title>
        <authorList>
            <person name="Cucini C."/>
            <person name="Boschi S."/>
            <person name="Funari R."/>
            <person name="Cardaioli E."/>
            <person name="Iannotti N."/>
            <person name="Marturano G."/>
            <person name="Paoli F."/>
            <person name="Bruttini M."/>
            <person name="Carapelli A."/>
            <person name="Frati F."/>
            <person name="Nardi F."/>
        </authorList>
    </citation>
    <scope>NUCLEOTIDE SEQUENCE [LARGE SCALE GENOMIC DNA]</scope>
    <source>
        <strain evidence="1">DMR45628</strain>
    </source>
</reference>
<keyword evidence="2" id="KW-1185">Reference proteome</keyword>
<evidence type="ECO:0000313" key="1">
    <source>
        <dbReference type="EMBL" id="KAK9747196.1"/>
    </source>
</evidence>
<evidence type="ECO:0000313" key="2">
    <source>
        <dbReference type="Proteomes" id="UP001458880"/>
    </source>
</evidence>
<proteinExistence type="predicted"/>
<organism evidence="1 2">
    <name type="scientific">Popillia japonica</name>
    <name type="common">Japanese beetle</name>
    <dbReference type="NCBI Taxonomy" id="7064"/>
    <lineage>
        <taxon>Eukaryota</taxon>
        <taxon>Metazoa</taxon>
        <taxon>Ecdysozoa</taxon>
        <taxon>Arthropoda</taxon>
        <taxon>Hexapoda</taxon>
        <taxon>Insecta</taxon>
        <taxon>Pterygota</taxon>
        <taxon>Neoptera</taxon>
        <taxon>Endopterygota</taxon>
        <taxon>Coleoptera</taxon>
        <taxon>Polyphaga</taxon>
        <taxon>Scarabaeiformia</taxon>
        <taxon>Scarabaeidae</taxon>
        <taxon>Rutelinae</taxon>
        <taxon>Popillia</taxon>
    </lineage>
</organism>
<dbReference type="Proteomes" id="UP001458880">
    <property type="component" value="Unassembled WGS sequence"/>
</dbReference>
<gene>
    <name evidence="1" type="ORF">QE152_g5537</name>
</gene>
<accession>A0AAW1MLR0</accession>
<dbReference type="AlphaFoldDB" id="A0AAW1MLR0"/>